<organism evidence="1">
    <name type="scientific">bioreactor metagenome</name>
    <dbReference type="NCBI Taxonomy" id="1076179"/>
    <lineage>
        <taxon>unclassified sequences</taxon>
        <taxon>metagenomes</taxon>
        <taxon>ecological metagenomes</taxon>
    </lineage>
</organism>
<gene>
    <name evidence="1" type="ORF">SDC9_98926</name>
</gene>
<dbReference type="AlphaFoldDB" id="A0A645AG44"/>
<comment type="caution">
    <text evidence="1">The sequence shown here is derived from an EMBL/GenBank/DDBJ whole genome shotgun (WGS) entry which is preliminary data.</text>
</comment>
<reference evidence="1" key="1">
    <citation type="submission" date="2019-08" db="EMBL/GenBank/DDBJ databases">
        <authorList>
            <person name="Kucharzyk K."/>
            <person name="Murdoch R.W."/>
            <person name="Higgins S."/>
            <person name="Loffler F."/>
        </authorList>
    </citation>
    <scope>NUCLEOTIDE SEQUENCE</scope>
</reference>
<accession>A0A645AG44</accession>
<sequence>MKTMLFLTAMVLSATIPGVFAGDSTARLAYGLYEVEMTACRNNLMALNGFLRAYAQANNGRLPEGNNFDGLRKLGPFGANFNHFVCRANKFKKARDNSALSEDNCPFLYFGGLNLEAALKTSPNIPLMADKPGGRHVNVLFVDGRVEALPPPTTKRKISNCRDLIDALHNKYQYSPEVLEMLRLKAGAIDNAK</sequence>
<proteinExistence type="predicted"/>
<protein>
    <submittedName>
        <fullName evidence="1">Uncharacterized protein</fullName>
    </submittedName>
</protein>
<name>A0A645AG44_9ZZZZ</name>
<evidence type="ECO:0000313" key="1">
    <source>
        <dbReference type="EMBL" id="MPM52170.1"/>
    </source>
</evidence>
<dbReference type="EMBL" id="VSSQ01013741">
    <property type="protein sequence ID" value="MPM52170.1"/>
    <property type="molecule type" value="Genomic_DNA"/>
</dbReference>